<keyword evidence="1" id="KW-0433">Leucine-rich repeat</keyword>
<dbReference type="AlphaFoldDB" id="A0A0R3UJU0"/>
<feature type="compositionally biased region" description="Basic and acidic residues" evidence="4">
    <location>
        <begin position="278"/>
        <end position="291"/>
    </location>
</feature>
<keyword evidence="6" id="KW-1185">Reference proteome</keyword>
<dbReference type="Proteomes" id="UP000267029">
    <property type="component" value="Unassembled WGS sequence"/>
</dbReference>
<evidence type="ECO:0000313" key="6">
    <source>
        <dbReference type="Proteomes" id="UP000267029"/>
    </source>
</evidence>
<evidence type="ECO:0000313" key="5">
    <source>
        <dbReference type="EMBL" id="VDD81797.1"/>
    </source>
</evidence>
<dbReference type="STRING" id="53468.A0A0R3UJU0"/>
<proteinExistence type="inferred from homology"/>
<feature type="compositionally biased region" description="Basic and acidic residues" evidence="4">
    <location>
        <begin position="259"/>
        <end position="270"/>
    </location>
</feature>
<dbReference type="Gene3D" id="3.80.10.10">
    <property type="entry name" value="Ribonuclease Inhibitor"/>
    <property type="match status" value="1"/>
</dbReference>
<protein>
    <submittedName>
        <fullName evidence="7">LRRcap domain-containing protein</fullName>
    </submittedName>
</protein>
<dbReference type="GO" id="GO:0042393">
    <property type="term" value="F:histone binding"/>
    <property type="evidence" value="ECO:0007669"/>
    <property type="project" value="TreeGrafter"/>
</dbReference>
<dbReference type="EMBL" id="UXSR01005409">
    <property type="protein sequence ID" value="VDD81797.1"/>
    <property type="molecule type" value="Genomic_DNA"/>
</dbReference>
<reference evidence="7" key="2">
    <citation type="submission" date="2019-11" db="UniProtKB">
        <authorList>
            <consortium name="WormBaseParasite"/>
        </authorList>
    </citation>
    <scope>IDENTIFICATION</scope>
</reference>
<evidence type="ECO:0000256" key="4">
    <source>
        <dbReference type="SAM" id="MobiDB-lite"/>
    </source>
</evidence>
<dbReference type="InterPro" id="IPR045081">
    <property type="entry name" value="AN32"/>
</dbReference>
<organism evidence="5 6">
    <name type="scientific">Mesocestoides corti</name>
    <name type="common">Flatworm</name>
    <dbReference type="NCBI Taxonomy" id="53468"/>
    <lineage>
        <taxon>Eukaryota</taxon>
        <taxon>Metazoa</taxon>
        <taxon>Spiralia</taxon>
        <taxon>Lophotrochozoa</taxon>
        <taxon>Platyhelminthes</taxon>
        <taxon>Cestoda</taxon>
        <taxon>Eucestoda</taxon>
        <taxon>Cyclophyllidea</taxon>
        <taxon>Mesocestoididae</taxon>
        <taxon>Mesocestoides</taxon>
    </lineage>
</organism>
<feature type="region of interest" description="Disordered" evidence="4">
    <location>
        <begin position="153"/>
        <end position="291"/>
    </location>
</feature>
<feature type="compositionally biased region" description="Acidic residues" evidence="4">
    <location>
        <begin position="180"/>
        <end position="209"/>
    </location>
</feature>
<dbReference type="PANTHER" id="PTHR11375">
    <property type="entry name" value="ACIDIC LEUCINE-RICH NUCLEAR PHOSPHOPROTEIN 32"/>
    <property type="match status" value="1"/>
</dbReference>
<evidence type="ECO:0000256" key="2">
    <source>
        <dbReference type="ARBA" id="ARBA00022737"/>
    </source>
</evidence>
<dbReference type="Pfam" id="PF14580">
    <property type="entry name" value="LRR_9"/>
    <property type="match status" value="1"/>
</dbReference>
<dbReference type="FunFam" id="3.80.10.10:FF:000131">
    <property type="entry name" value="acidic leucine-rich nuclear phosphoprotein 32-related protein-like"/>
    <property type="match status" value="1"/>
</dbReference>
<reference evidence="5 6" key="1">
    <citation type="submission" date="2018-10" db="EMBL/GenBank/DDBJ databases">
        <authorList>
            <consortium name="Pathogen Informatics"/>
        </authorList>
    </citation>
    <scope>NUCLEOTIDE SEQUENCE [LARGE SCALE GENOMIC DNA]</scope>
</reference>
<dbReference type="OrthoDB" id="2160613at2759"/>
<evidence type="ECO:0000313" key="7">
    <source>
        <dbReference type="WBParaSite" id="MCU_004472-RA"/>
    </source>
</evidence>
<dbReference type="GO" id="GO:0005634">
    <property type="term" value="C:nucleus"/>
    <property type="evidence" value="ECO:0007669"/>
    <property type="project" value="TreeGrafter"/>
</dbReference>
<accession>A0A0R3UJU0</accession>
<dbReference type="WBParaSite" id="MCU_004472-RA">
    <property type="protein sequence ID" value="MCU_004472-RA"/>
    <property type="gene ID" value="MCU_004472"/>
</dbReference>
<name>A0A0R3UJU0_MESCO</name>
<dbReference type="InterPro" id="IPR001611">
    <property type="entry name" value="Leu-rich_rpt"/>
</dbReference>
<dbReference type="PROSITE" id="PS51450">
    <property type="entry name" value="LRR"/>
    <property type="match status" value="1"/>
</dbReference>
<feature type="compositionally biased region" description="Acidic residues" evidence="4">
    <location>
        <begin position="220"/>
        <end position="258"/>
    </location>
</feature>
<dbReference type="PANTHER" id="PTHR11375:SF0">
    <property type="entry name" value="ACIDIC LEUCINE-RICH NUCLEAR PHOSPHOPROTEIN 32 FAMILY MEMBER A"/>
    <property type="match status" value="1"/>
</dbReference>
<dbReference type="InterPro" id="IPR032675">
    <property type="entry name" value="LRR_dom_sf"/>
</dbReference>
<dbReference type="SUPFAM" id="SSF52058">
    <property type="entry name" value="L domain-like"/>
    <property type="match status" value="1"/>
</dbReference>
<comment type="similarity">
    <text evidence="3">Belongs to the ANP32 family.</text>
</comment>
<keyword evidence="2" id="KW-0677">Repeat</keyword>
<evidence type="ECO:0000256" key="3">
    <source>
        <dbReference type="ARBA" id="ARBA00025777"/>
    </source>
</evidence>
<sequence>MSAVAMSKRIEVEKEGKKLADIKELILDGCSATEIEGLNDEFSSLEHLSVANVGLTTLSGMPSLPALKKLDASGNPIAGGLDALLNCPNLVSLNLSGNKLSNVSDLATLASLDSLTRLELNDCELATLENYRKEVFAVLPNLRYLDGLDQNGIEETQNVGPDGDINGVSNGHVPPKDESDQASEDEDGESSEEPVENGDAPGSEEDDEIGLSVLQGSKELEDDDGEDYVPGDDDDEEDDDIEEEGIEDELAALSGEEESDRRCSVKRPAEDIEAEGVSEAKCRATDDGEAE</sequence>
<evidence type="ECO:0000256" key="1">
    <source>
        <dbReference type="ARBA" id="ARBA00022614"/>
    </source>
</evidence>
<gene>
    <name evidence="5" type="ORF">MCOS_LOCUS7800</name>
</gene>